<feature type="transmembrane region" description="Helical" evidence="1">
    <location>
        <begin position="121"/>
        <end position="140"/>
    </location>
</feature>
<feature type="transmembrane region" description="Helical" evidence="1">
    <location>
        <begin position="152"/>
        <end position="172"/>
    </location>
</feature>
<keyword evidence="4" id="KW-1185">Reference proteome</keyword>
<dbReference type="SMART" id="SM00267">
    <property type="entry name" value="GGDEF"/>
    <property type="match status" value="1"/>
</dbReference>
<protein>
    <submittedName>
        <fullName evidence="3">Diguanylate cyclase (GGDEF) domain-containing protein</fullName>
    </submittedName>
</protein>
<dbReference type="Proteomes" id="UP000199200">
    <property type="component" value="Unassembled WGS sequence"/>
</dbReference>
<organism evidence="3 4">
    <name type="scientific">Bhargavaea ginsengi</name>
    <dbReference type="NCBI Taxonomy" id="426757"/>
    <lineage>
        <taxon>Bacteria</taxon>
        <taxon>Bacillati</taxon>
        <taxon>Bacillota</taxon>
        <taxon>Bacilli</taxon>
        <taxon>Bacillales</taxon>
        <taxon>Caryophanaceae</taxon>
        <taxon>Bhargavaea</taxon>
    </lineage>
</organism>
<dbReference type="PANTHER" id="PTHR45138:SF9">
    <property type="entry name" value="DIGUANYLATE CYCLASE DGCM-RELATED"/>
    <property type="match status" value="1"/>
</dbReference>
<feature type="transmembrane region" description="Helical" evidence="1">
    <location>
        <begin position="38"/>
        <end position="57"/>
    </location>
</feature>
<feature type="transmembrane region" description="Helical" evidence="1">
    <location>
        <begin position="14"/>
        <end position="32"/>
    </location>
</feature>
<dbReference type="CDD" id="cd01949">
    <property type="entry name" value="GGDEF"/>
    <property type="match status" value="1"/>
</dbReference>
<dbReference type="Gene3D" id="3.30.70.270">
    <property type="match status" value="1"/>
</dbReference>
<sequence>MSAEQRFNELKRRVYLFILPTIAAAFTLNILIAGEILLMQIIHSVLLIGIVACWVLLWTRVPLIVPELIILTSSLVYLLAAILSSLFVDMLAEGEPGLGDFILYMPLTLILGFLILERKQAVIACFTLLLFLIAPAVPVWGSLSRSQTDSLITLYVSLFMYTFLSFLLHILYRRRADQRAIARFAYIDALTWAANRHRVDGWLTEKVEQADRDGTEFAVILFDLDHFKKVNEGCGYKKGDDIIRQIADLVRTELGAGDLFGRWEDEEFVVITDGEVPHAMELAERLRAAIGTHDFGTACKVTASFGVAGELPGDTPERLLNRADERMYHSKRTGRNRVTGETAEDLKKTKNIDVSI</sequence>
<dbReference type="Pfam" id="PF00990">
    <property type="entry name" value="GGDEF"/>
    <property type="match status" value="1"/>
</dbReference>
<dbReference type="AlphaFoldDB" id="A0A1H7BL12"/>
<dbReference type="InterPro" id="IPR000160">
    <property type="entry name" value="GGDEF_dom"/>
</dbReference>
<dbReference type="PROSITE" id="PS50887">
    <property type="entry name" value="GGDEF"/>
    <property type="match status" value="1"/>
</dbReference>
<proteinExistence type="predicted"/>
<dbReference type="EMBL" id="FNZF01000006">
    <property type="protein sequence ID" value="SEJ74085.1"/>
    <property type="molecule type" value="Genomic_DNA"/>
</dbReference>
<keyword evidence="1" id="KW-0472">Membrane</keyword>
<name>A0A1H7BL12_9BACL</name>
<dbReference type="InterPro" id="IPR050469">
    <property type="entry name" value="Diguanylate_Cyclase"/>
</dbReference>
<dbReference type="PANTHER" id="PTHR45138">
    <property type="entry name" value="REGULATORY COMPONENTS OF SENSORY TRANSDUCTION SYSTEM"/>
    <property type="match status" value="1"/>
</dbReference>
<evidence type="ECO:0000313" key="3">
    <source>
        <dbReference type="EMBL" id="SEJ74085.1"/>
    </source>
</evidence>
<keyword evidence="1" id="KW-1133">Transmembrane helix</keyword>
<dbReference type="STRING" id="426757.SAMN04488127_2642"/>
<feature type="transmembrane region" description="Helical" evidence="1">
    <location>
        <begin position="69"/>
        <end position="92"/>
    </location>
</feature>
<evidence type="ECO:0000256" key="1">
    <source>
        <dbReference type="SAM" id="Phobius"/>
    </source>
</evidence>
<dbReference type="InterPro" id="IPR043128">
    <property type="entry name" value="Rev_trsase/Diguanyl_cyclase"/>
</dbReference>
<reference evidence="4" key="1">
    <citation type="submission" date="2016-10" db="EMBL/GenBank/DDBJ databases">
        <authorList>
            <person name="Varghese N."/>
            <person name="Submissions S."/>
        </authorList>
    </citation>
    <scope>NUCLEOTIDE SEQUENCE [LARGE SCALE GENOMIC DNA]</scope>
    <source>
        <strain evidence="4">CGMCC 1.6763</strain>
    </source>
</reference>
<dbReference type="SUPFAM" id="SSF55073">
    <property type="entry name" value="Nucleotide cyclase"/>
    <property type="match status" value="1"/>
</dbReference>
<accession>A0A1H7BL12</accession>
<keyword evidence="1" id="KW-0812">Transmembrane</keyword>
<evidence type="ECO:0000313" key="4">
    <source>
        <dbReference type="Proteomes" id="UP000199200"/>
    </source>
</evidence>
<evidence type="ECO:0000259" key="2">
    <source>
        <dbReference type="PROSITE" id="PS50887"/>
    </source>
</evidence>
<dbReference type="NCBIfam" id="TIGR00254">
    <property type="entry name" value="GGDEF"/>
    <property type="match status" value="1"/>
</dbReference>
<dbReference type="GO" id="GO:0052621">
    <property type="term" value="F:diguanylate cyclase activity"/>
    <property type="evidence" value="ECO:0007669"/>
    <property type="project" value="TreeGrafter"/>
</dbReference>
<gene>
    <name evidence="3" type="ORF">SAMN04488127_2642</name>
</gene>
<feature type="transmembrane region" description="Helical" evidence="1">
    <location>
        <begin position="98"/>
        <end position="116"/>
    </location>
</feature>
<dbReference type="InterPro" id="IPR029787">
    <property type="entry name" value="Nucleotide_cyclase"/>
</dbReference>
<feature type="domain" description="GGDEF" evidence="2">
    <location>
        <begin position="215"/>
        <end position="343"/>
    </location>
</feature>